<evidence type="ECO:0000256" key="7">
    <source>
        <dbReference type="ARBA" id="ARBA00022777"/>
    </source>
</evidence>
<keyword evidence="8 11" id="KW-1133">Transmembrane helix</keyword>
<protein>
    <recommendedName>
        <fullName evidence="3">histidine kinase</fullName>
        <ecNumber evidence="3">2.7.13.3</ecNumber>
    </recommendedName>
</protein>
<name>A0A1S1R866_9ACTN</name>
<keyword evidence="10 11" id="KW-0472">Membrane</keyword>
<dbReference type="SMART" id="SM00388">
    <property type="entry name" value="HisKA"/>
    <property type="match status" value="1"/>
</dbReference>
<keyword evidence="6 11" id="KW-0812">Transmembrane</keyword>
<dbReference type="GO" id="GO:0005886">
    <property type="term" value="C:plasma membrane"/>
    <property type="evidence" value="ECO:0007669"/>
    <property type="project" value="UniProtKB-SubCell"/>
</dbReference>
<evidence type="ECO:0000256" key="9">
    <source>
        <dbReference type="ARBA" id="ARBA00023012"/>
    </source>
</evidence>
<dbReference type="OrthoDB" id="3190394at2"/>
<feature type="domain" description="Histidine kinase" evidence="12">
    <location>
        <begin position="256"/>
        <end position="484"/>
    </location>
</feature>
<dbReference type="PROSITE" id="PS50109">
    <property type="entry name" value="HIS_KIN"/>
    <property type="match status" value="1"/>
</dbReference>
<dbReference type="CDD" id="cd00082">
    <property type="entry name" value="HisKA"/>
    <property type="match status" value="1"/>
</dbReference>
<dbReference type="SUPFAM" id="SSF47384">
    <property type="entry name" value="Homodimeric domain of signal transducing histidine kinase"/>
    <property type="match status" value="1"/>
</dbReference>
<dbReference type="Proteomes" id="UP000179769">
    <property type="component" value="Unassembled WGS sequence"/>
</dbReference>
<evidence type="ECO:0000256" key="3">
    <source>
        <dbReference type="ARBA" id="ARBA00012438"/>
    </source>
</evidence>
<dbReference type="Pfam" id="PF00512">
    <property type="entry name" value="HisKA"/>
    <property type="match status" value="1"/>
</dbReference>
<feature type="transmembrane region" description="Helical" evidence="11">
    <location>
        <begin position="173"/>
        <end position="192"/>
    </location>
</feature>
<evidence type="ECO:0000313" key="14">
    <source>
        <dbReference type="EMBL" id="OHV42127.1"/>
    </source>
</evidence>
<dbReference type="RefSeq" id="WP_071060148.1">
    <property type="nucleotide sequence ID" value="NZ_MAXA01000047.1"/>
</dbReference>
<comment type="catalytic activity">
    <reaction evidence="1">
        <text>ATP + protein L-histidine = ADP + protein N-phospho-L-histidine.</text>
        <dbReference type="EC" id="2.7.13.3"/>
    </reaction>
</comment>
<dbReference type="EC" id="2.7.13.3" evidence="3"/>
<comment type="caution">
    <text evidence="14">The sequence shown here is derived from an EMBL/GenBank/DDBJ whole genome shotgun (WGS) entry which is preliminary data.</text>
</comment>
<dbReference type="InterPro" id="IPR003661">
    <property type="entry name" value="HisK_dim/P_dom"/>
</dbReference>
<accession>A0A1S1R866</accession>
<gene>
    <name evidence="14" type="ORF">BBK14_10880</name>
</gene>
<evidence type="ECO:0000256" key="1">
    <source>
        <dbReference type="ARBA" id="ARBA00000085"/>
    </source>
</evidence>
<evidence type="ECO:0000259" key="13">
    <source>
        <dbReference type="PROSITE" id="PS50885"/>
    </source>
</evidence>
<dbReference type="Gene3D" id="6.10.340.10">
    <property type="match status" value="1"/>
</dbReference>
<evidence type="ECO:0000313" key="15">
    <source>
        <dbReference type="Proteomes" id="UP000179769"/>
    </source>
</evidence>
<dbReference type="PROSITE" id="PS50885">
    <property type="entry name" value="HAMP"/>
    <property type="match status" value="1"/>
</dbReference>
<dbReference type="FunFam" id="1.10.287.130:FF:000001">
    <property type="entry name" value="Two-component sensor histidine kinase"/>
    <property type="match status" value="1"/>
</dbReference>
<dbReference type="InterPro" id="IPR036097">
    <property type="entry name" value="HisK_dim/P_sf"/>
</dbReference>
<dbReference type="PANTHER" id="PTHR45436:SF5">
    <property type="entry name" value="SENSOR HISTIDINE KINASE TRCS"/>
    <property type="match status" value="1"/>
</dbReference>
<dbReference type="InterPro" id="IPR050428">
    <property type="entry name" value="TCS_sensor_his_kinase"/>
</dbReference>
<dbReference type="PANTHER" id="PTHR45436">
    <property type="entry name" value="SENSOR HISTIDINE KINASE YKOH"/>
    <property type="match status" value="1"/>
</dbReference>
<dbReference type="SMART" id="SM00387">
    <property type="entry name" value="HATPase_c"/>
    <property type="match status" value="1"/>
</dbReference>
<evidence type="ECO:0000256" key="11">
    <source>
        <dbReference type="SAM" id="Phobius"/>
    </source>
</evidence>
<organism evidence="14 15">
    <name type="scientific">Parafrankia soli</name>
    <dbReference type="NCBI Taxonomy" id="2599596"/>
    <lineage>
        <taxon>Bacteria</taxon>
        <taxon>Bacillati</taxon>
        <taxon>Actinomycetota</taxon>
        <taxon>Actinomycetes</taxon>
        <taxon>Frankiales</taxon>
        <taxon>Frankiaceae</taxon>
        <taxon>Parafrankia</taxon>
    </lineage>
</organism>
<dbReference type="Gene3D" id="3.30.565.10">
    <property type="entry name" value="Histidine kinase-like ATPase, C-terminal domain"/>
    <property type="match status" value="1"/>
</dbReference>
<dbReference type="InterPro" id="IPR003660">
    <property type="entry name" value="HAMP_dom"/>
</dbReference>
<keyword evidence="9" id="KW-0902">Two-component regulatory system</keyword>
<dbReference type="EMBL" id="MAXA01000047">
    <property type="protein sequence ID" value="OHV42127.1"/>
    <property type="molecule type" value="Genomic_DNA"/>
</dbReference>
<evidence type="ECO:0000256" key="6">
    <source>
        <dbReference type="ARBA" id="ARBA00022692"/>
    </source>
</evidence>
<dbReference type="InterPro" id="IPR004358">
    <property type="entry name" value="Sig_transdc_His_kin-like_C"/>
</dbReference>
<dbReference type="InterPro" id="IPR036890">
    <property type="entry name" value="HATPase_C_sf"/>
</dbReference>
<evidence type="ECO:0000256" key="5">
    <source>
        <dbReference type="ARBA" id="ARBA00022679"/>
    </source>
</evidence>
<dbReference type="InterPro" id="IPR005467">
    <property type="entry name" value="His_kinase_dom"/>
</dbReference>
<dbReference type="Pfam" id="PF00672">
    <property type="entry name" value="HAMP"/>
    <property type="match status" value="1"/>
</dbReference>
<sequence>MPDPGSRPNPRNRRPAGLAVRIALATTAVAALAVLLTGTIFAGLVGGAADDEARRALGRQADVVVALYDRPNATADLRAGVTRTIAAQRVTFVRVAPDGRPTARQGPGGGRGLELPADVLARVAAGAEVGTAHTVGGRRVIVVGRPLAHGGAIALVQPASESRELAGAVLRRLGIALVCGLAAATVAGAVLARRLARPLRRLADAAHQLAAGRRDIRVGTGGPRGPAEVADVGAALDGLAAALAVSEDRQRRFLLSVSHELRTPLTAVQGFAEALADGVTEPADTAGTGRIILGEARRLDRLVTDLLDLARLGADDFRVDLAPVDLGALVAGAVEVWRPRCTAAGVELRVELPDGPVPVVTDPVRFRQIVDGLAENALRVVPAGAPIVMALGGGPQGAVVPQGVVVPPEAVFEVRDGGPGLTADDLAVAFDRSALFERYRGRRPVSTGVGLALVAGLARRLGGEPFAGHAPEGGAVFGIRLPPG</sequence>
<feature type="domain" description="HAMP" evidence="13">
    <location>
        <begin position="193"/>
        <end position="248"/>
    </location>
</feature>
<dbReference type="SMART" id="SM00304">
    <property type="entry name" value="HAMP"/>
    <property type="match status" value="1"/>
</dbReference>
<reference evidence="15" key="1">
    <citation type="submission" date="2016-07" db="EMBL/GenBank/DDBJ databases">
        <title>Frankia sp. NRRL B-16219 Genome sequencing.</title>
        <authorList>
            <person name="Ghodhbane-Gtari F."/>
            <person name="Swanson E."/>
            <person name="Gueddou A."/>
            <person name="Louati M."/>
            <person name="Nouioui I."/>
            <person name="Hezbri K."/>
            <person name="Abebe-Akele F."/>
            <person name="Simpson S."/>
            <person name="Morris K."/>
            <person name="Thomas K."/>
            <person name="Gtari M."/>
            <person name="Tisa L.S."/>
        </authorList>
    </citation>
    <scope>NUCLEOTIDE SEQUENCE [LARGE SCALE GENOMIC DNA]</scope>
    <source>
        <strain evidence="15">NRRL B-16219</strain>
    </source>
</reference>
<evidence type="ECO:0000256" key="4">
    <source>
        <dbReference type="ARBA" id="ARBA00022553"/>
    </source>
</evidence>
<dbReference type="Gene3D" id="1.10.287.130">
    <property type="match status" value="1"/>
</dbReference>
<dbReference type="SUPFAM" id="SSF55874">
    <property type="entry name" value="ATPase domain of HSP90 chaperone/DNA topoisomerase II/histidine kinase"/>
    <property type="match status" value="1"/>
</dbReference>
<evidence type="ECO:0000259" key="12">
    <source>
        <dbReference type="PROSITE" id="PS50109"/>
    </source>
</evidence>
<feature type="transmembrane region" description="Helical" evidence="11">
    <location>
        <begin position="20"/>
        <end position="45"/>
    </location>
</feature>
<evidence type="ECO:0000256" key="10">
    <source>
        <dbReference type="ARBA" id="ARBA00023136"/>
    </source>
</evidence>
<dbReference type="GO" id="GO:0000155">
    <property type="term" value="F:phosphorelay sensor kinase activity"/>
    <property type="evidence" value="ECO:0007669"/>
    <property type="project" value="InterPro"/>
</dbReference>
<dbReference type="InterPro" id="IPR003594">
    <property type="entry name" value="HATPase_dom"/>
</dbReference>
<comment type="subcellular location">
    <subcellularLocation>
        <location evidence="2">Cell membrane</location>
    </subcellularLocation>
</comment>
<keyword evidence="5" id="KW-0808">Transferase</keyword>
<proteinExistence type="predicted"/>
<dbReference type="AlphaFoldDB" id="A0A1S1R866"/>
<evidence type="ECO:0000256" key="8">
    <source>
        <dbReference type="ARBA" id="ARBA00022989"/>
    </source>
</evidence>
<dbReference type="Pfam" id="PF02518">
    <property type="entry name" value="HATPase_c"/>
    <property type="match status" value="1"/>
</dbReference>
<keyword evidence="15" id="KW-1185">Reference proteome</keyword>
<dbReference type="PRINTS" id="PR00344">
    <property type="entry name" value="BCTRLSENSOR"/>
</dbReference>
<keyword evidence="4" id="KW-0597">Phosphoprotein</keyword>
<evidence type="ECO:0000256" key="2">
    <source>
        <dbReference type="ARBA" id="ARBA00004236"/>
    </source>
</evidence>
<keyword evidence="7 14" id="KW-0418">Kinase</keyword>